<evidence type="ECO:0000313" key="10">
    <source>
        <dbReference type="Proteomes" id="UP000664132"/>
    </source>
</evidence>
<dbReference type="InterPro" id="IPR049326">
    <property type="entry name" value="Rhodopsin_dom_fungi"/>
</dbReference>
<evidence type="ECO:0000256" key="3">
    <source>
        <dbReference type="ARBA" id="ARBA00022989"/>
    </source>
</evidence>
<feature type="transmembrane region" description="Helical" evidence="7">
    <location>
        <begin position="47"/>
        <end position="70"/>
    </location>
</feature>
<feature type="domain" description="Rhodopsin" evidence="8">
    <location>
        <begin position="30"/>
        <end position="267"/>
    </location>
</feature>
<comment type="subcellular location">
    <subcellularLocation>
        <location evidence="1">Membrane</location>
        <topology evidence="1">Multi-pass membrane protein</topology>
    </subcellularLocation>
</comment>
<feature type="transmembrane region" description="Helical" evidence="7">
    <location>
        <begin position="14"/>
        <end position="32"/>
    </location>
</feature>
<comment type="similarity">
    <text evidence="5">Belongs to the SAT4 family.</text>
</comment>
<evidence type="ECO:0000313" key="9">
    <source>
        <dbReference type="EMBL" id="KAG4418424.1"/>
    </source>
</evidence>
<keyword evidence="3 7" id="KW-1133">Transmembrane helix</keyword>
<keyword evidence="2 7" id="KW-0812">Transmembrane</keyword>
<feature type="region of interest" description="Disordered" evidence="6">
    <location>
        <begin position="331"/>
        <end position="378"/>
    </location>
</feature>
<dbReference type="PANTHER" id="PTHR33048">
    <property type="entry name" value="PTH11-LIKE INTEGRAL MEMBRANE PROTEIN (AFU_ORTHOLOGUE AFUA_5G11245)"/>
    <property type="match status" value="1"/>
</dbReference>
<dbReference type="PANTHER" id="PTHR33048:SF161">
    <property type="entry name" value="INTEGRAL MEMBRANE PROTEIN"/>
    <property type="match status" value="1"/>
</dbReference>
<proteinExistence type="inferred from homology"/>
<feature type="transmembrane region" description="Helical" evidence="7">
    <location>
        <begin position="207"/>
        <end position="225"/>
    </location>
</feature>
<feature type="transmembrane region" description="Helical" evidence="7">
    <location>
        <begin position="125"/>
        <end position="148"/>
    </location>
</feature>
<dbReference type="AlphaFoldDB" id="A0A8H7WAL7"/>
<evidence type="ECO:0000256" key="1">
    <source>
        <dbReference type="ARBA" id="ARBA00004141"/>
    </source>
</evidence>
<feature type="compositionally biased region" description="Basic and acidic residues" evidence="6">
    <location>
        <begin position="347"/>
        <end position="360"/>
    </location>
</feature>
<reference evidence="9" key="1">
    <citation type="submission" date="2021-02" db="EMBL/GenBank/DDBJ databases">
        <title>Genome sequence Cadophora malorum strain M34.</title>
        <authorList>
            <person name="Stefanovic E."/>
            <person name="Vu D."/>
            <person name="Scully C."/>
            <person name="Dijksterhuis J."/>
            <person name="Roader J."/>
            <person name="Houbraken J."/>
        </authorList>
    </citation>
    <scope>NUCLEOTIDE SEQUENCE</scope>
    <source>
        <strain evidence="9">M34</strain>
    </source>
</reference>
<dbReference type="OrthoDB" id="5273647at2759"/>
<dbReference type="Proteomes" id="UP000664132">
    <property type="component" value="Unassembled WGS sequence"/>
</dbReference>
<keyword evidence="10" id="KW-1185">Reference proteome</keyword>
<gene>
    <name evidence="9" type="ORF">IFR04_008409</name>
</gene>
<protein>
    <recommendedName>
        <fullName evidence="8">Rhodopsin domain-containing protein</fullName>
    </recommendedName>
</protein>
<dbReference type="GO" id="GO:0016020">
    <property type="term" value="C:membrane"/>
    <property type="evidence" value="ECO:0007669"/>
    <property type="project" value="UniProtKB-SubCell"/>
</dbReference>
<name>A0A8H7WAL7_9HELO</name>
<sequence>MVYDLTVRRARDPLIAITVFLAIGIATTAVRLKSRSMRDITLGNDDYLILGALFSLLISVGIQFACVLAGGVGRHIEDVQPADVVKTLKLILPFEALYGITLCLIKTSVVMFYYRIFGSTPSFRISAIVAIGILIAWAISIVLETFLLCRPLAFNWNPTIEGGVCGDRNTVYVSAGALNVVTDFMVMALPIPHILKLQLHWRRKVGLVIMFSLGLFITIISAIRIKSLQIISFTDPTFTLPMGLLWTTLEPCLAIINANLPMVRTYLVAVAPKVFGSTADQTSRMKSSTLGGLGHGSVGVGGKSGRPDNFALIEDDRFGYKENDDVKLGKIGTESRIQAGGSGRGRSKGEVTDSDSERHLTKGGSQIYVGRSVDVESL</sequence>
<evidence type="ECO:0000256" key="2">
    <source>
        <dbReference type="ARBA" id="ARBA00022692"/>
    </source>
</evidence>
<evidence type="ECO:0000256" key="4">
    <source>
        <dbReference type="ARBA" id="ARBA00023136"/>
    </source>
</evidence>
<dbReference type="InterPro" id="IPR052337">
    <property type="entry name" value="SAT4-like"/>
</dbReference>
<accession>A0A8H7WAL7</accession>
<dbReference type="EMBL" id="JAFJYH010000128">
    <property type="protein sequence ID" value="KAG4418424.1"/>
    <property type="molecule type" value="Genomic_DNA"/>
</dbReference>
<comment type="caution">
    <text evidence="9">The sequence shown here is derived from an EMBL/GenBank/DDBJ whole genome shotgun (WGS) entry which is preliminary data.</text>
</comment>
<evidence type="ECO:0000256" key="7">
    <source>
        <dbReference type="SAM" id="Phobius"/>
    </source>
</evidence>
<evidence type="ECO:0000256" key="5">
    <source>
        <dbReference type="ARBA" id="ARBA00038359"/>
    </source>
</evidence>
<evidence type="ECO:0000256" key="6">
    <source>
        <dbReference type="SAM" id="MobiDB-lite"/>
    </source>
</evidence>
<dbReference type="Pfam" id="PF20684">
    <property type="entry name" value="Fung_rhodopsin"/>
    <property type="match status" value="1"/>
</dbReference>
<feature type="transmembrane region" description="Helical" evidence="7">
    <location>
        <begin position="90"/>
        <end position="113"/>
    </location>
</feature>
<keyword evidence="4 7" id="KW-0472">Membrane</keyword>
<organism evidence="9 10">
    <name type="scientific">Cadophora malorum</name>
    <dbReference type="NCBI Taxonomy" id="108018"/>
    <lineage>
        <taxon>Eukaryota</taxon>
        <taxon>Fungi</taxon>
        <taxon>Dikarya</taxon>
        <taxon>Ascomycota</taxon>
        <taxon>Pezizomycotina</taxon>
        <taxon>Leotiomycetes</taxon>
        <taxon>Helotiales</taxon>
        <taxon>Ploettnerulaceae</taxon>
        <taxon>Cadophora</taxon>
    </lineage>
</organism>
<evidence type="ECO:0000259" key="8">
    <source>
        <dbReference type="Pfam" id="PF20684"/>
    </source>
</evidence>